<comment type="similarity">
    <text evidence="1">Belongs to the CPA3 antiporters (TC 2.A.63) subunit G family.</text>
</comment>
<organism evidence="4 5">
    <name type="scientific">Corynebacterium pyruviciproducens</name>
    <dbReference type="NCBI Taxonomy" id="598660"/>
    <lineage>
        <taxon>Bacteria</taxon>
        <taxon>Bacillati</taxon>
        <taxon>Actinomycetota</taxon>
        <taxon>Actinomycetes</taxon>
        <taxon>Mycobacteriales</taxon>
        <taxon>Corynebacteriaceae</taxon>
        <taxon>Corynebacterium</taxon>
    </lineage>
</organism>
<dbReference type="RefSeq" id="WP_016458230.1">
    <property type="nucleotide sequence ID" value="NZ_CAMIHY010000007.1"/>
</dbReference>
<dbReference type="AlphaFoldDB" id="A0AAF0YUZ1"/>
<reference evidence="4" key="2">
    <citation type="submission" date="2023-10" db="EMBL/GenBank/DDBJ databases">
        <authorList>
            <person name="Choi B."/>
        </authorList>
    </citation>
    <scope>NUCLEOTIDE SEQUENCE</scope>
    <source>
        <strain evidence="4">UMB0763</strain>
    </source>
</reference>
<dbReference type="PANTHER" id="PTHR34703:SF1">
    <property type="entry name" value="ANTIPORTER SUBUNIT MNHG2-RELATED"/>
    <property type="match status" value="1"/>
</dbReference>
<feature type="transmembrane region" description="Helical" evidence="3">
    <location>
        <begin position="12"/>
        <end position="36"/>
    </location>
</feature>
<keyword evidence="3" id="KW-0472">Membrane</keyword>
<gene>
    <name evidence="4" type="ORF">CYJ47_00945</name>
</gene>
<dbReference type="Pfam" id="PF03334">
    <property type="entry name" value="PhaG_MnhG_YufB"/>
    <property type="match status" value="1"/>
</dbReference>
<feature type="compositionally biased region" description="Basic and acidic residues" evidence="2">
    <location>
        <begin position="116"/>
        <end position="177"/>
    </location>
</feature>
<evidence type="ECO:0000313" key="5">
    <source>
        <dbReference type="Proteomes" id="UP000234560"/>
    </source>
</evidence>
<dbReference type="Proteomes" id="UP000234560">
    <property type="component" value="Chromosome"/>
</dbReference>
<dbReference type="InterPro" id="IPR005133">
    <property type="entry name" value="PhaG_MnhG_YufB"/>
</dbReference>
<sequence length="184" mass="20327">MSLLQSLPWRGLFDALSIGLILLGAFLCLSAALGLVRFHDTMARLHAITKPQSLGIVFTMLGVALRVTASPNFGPAERGDLGVCALIIMFTLLTAATVGQRQGRIAKREKLYSPDHLSRNDLKEKAPKKKVDPSKDDPAKLQERKKARAEEEKRRRRAAAEEAHKEIQLHHNEKGEADIVSNDS</sequence>
<dbReference type="GO" id="GO:0015385">
    <property type="term" value="F:sodium:proton antiporter activity"/>
    <property type="evidence" value="ECO:0007669"/>
    <property type="project" value="TreeGrafter"/>
</dbReference>
<keyword evidence="3" id="KW-1133">Transmembrane helix</keyword>
<feature type="transmembrane region" description="Helical" evidence="3">
    <location>
        <begin position="48"/>
        <end position="67"/>
    </location>
</feature>
<reference evidence="4" key="1">
    <citation type="submission" date="2017-12" db="EMBL/GenBank/DDBJ databases">
        <authorList>
            <person name="Thomas-White K."/>
            <person name="Wolfe A.J."/>
        </authorList>
    </citation>
    <scope>NUCLEOTIDE SEQUENCE</scope>
    <source>
        <strain evidence="4">UMB0763</strain>
    </source>
</reference>
<protein>
    <submittedName>
        <fullName evidence="4">Monovalent cation/H(+) antiporter subunit G</fullName>
    </submittedName>
</protein>
<evidence type="ECO:0000313" key="4">
    <source>
        <dbReference type="EMBL" id="WOT02379.1"/>
    </source>
</evidence>
<accession>A0AAF0YUZ1</accession>
<name>A0AAF0YUZ1_9CORY</name>
<dbReference type="PANTHER" id="PTHR34703">
    <property type="entry name" value="ANTIPORTER SUBUNIT MNHG2-RELATED"/>
    <property type="match status" value="1"/>
</dbReference>
<dbReference type="EMBL" id="CP136958">
    <property type="protein sequence ID" value="WOT02379.1"/>
    <property type="molecule type" value="Genomic_DNA"/>
</dbReference>
<keyword evidence="3" id="KW-0812">Transmembrane</keyword>
<evidence type="ECO:0000256" key="1">
    <source>
        <dbReference type="ARBA" id="ARBA00008404"/>
    </source>
</evidence>
<dbReference type="KEGG" id="cpyr:CYJ47_00945"/>
<evidence type="ECO:0000256" key="2">
    <source>
        <dbReference type="SAM" id="MobiDB-lite"/>
    </source>
</evidence>
<feature type="transmembrane region" description="Helical" evidence="3">
    <location>
        <begin position="79"/>
        <end position="98"/>
    </location>
</feature>
<proteinExistence type="inferred from homology"/>
<feature type="region of interest" description="Disordered" evidence="2">
    <location>
        <begin position="116"/>
        <end position="184"/>
    </location>
</feature>
<evidence type="ECO:0000256" key="3">
    <source>
        <dbReference type="SAM" id="Phobius"/>
    </source>
</evidence>